<gene>
    <name evidence="3" type="ORF">HII31_13149</name>
</gene>
<comment type="caution">
    <text evidence="3">The sequence shown here is derived from an EMBL/GenBank/DDBJ whole genome shotgun (WGS) entry which is preliminary data.</text>
</comment>
<evidence type="ECO:0000259" key="2">
    <source>
        <dbReference type="Pfam" id="PF20233"/>
    </source>
</evidence>
<feature type="region of interest" description="Disordered" evidence="1">
    <location>
        <begin position="1"/>
        <end position="42"/>
    </location>
</feature>
<dbReference type="PANTHER" id="PTHR35391">
    <property type="entry name" value="C2H2-TYPE DOMAIN-CONTAINING PROTEIN-RELATED"/>
    <property type="match status" value="1"/>
</dbReference>
<evidence type="ECO:0000313" key="3">
    <source>
        <dbReference type="EMBL" id="KAF7185525.1"/>
    </source>
</evidence>
<dbReference type="Pfam" id="PF20233">
    <property type="entry name" value="DUF6590"/>
    <property type="match status" value="1"/>
</dbReference>
<dbReference type="InterPro" id="IPR046497">
    <property type="entry name" value="DUF6590"/>
</dbReference>
<name>A0A8H6VFZ1_9PEZI</name>
<organism evidence="3 4">
    <name type="scientific">Pseudocercospora fuligena</name>
    <dbReference type="NCBI Taxonomy" id="685502"/>
    <lineage>
        <taxon>Eukaryota</taxon>
        <taxon>Fungi</taxon>
        <taxon>Dikarya</taxon>
        <taxon>Ascomycota</taxon>
        <taxon>Pezizomycotina</taxon>
        <taxon>Dothideomycetes</taxon>
        <taxon>Dothideomycetidae</taxon>
        <taxon>Mycosphaerellales</taxon>
        <taxon>Mycosphaerellaceae</taxon>
        <taxon>Pseudocercospora</taxon>
    </lineage>
</organism>
<dbReference type="EMBL" id="JABCIY010000318">
    <property type="protein sequence ID" value="KAF7185525.1"/>
    <property type="molecule type" value="Genomic_DNA"/>
</dbReference>
<accession>A0A8H6VFZ1</accession>
<dbReference type="PANTHER" id="PTHR35391:SF5">
    <property type="entry name" value="DUF6590 DOMAIN-CONTAINING PROTEIN"/>
    <property type="match status" value="1"/>
</dbReference>
<sequence length="247" mass="27671">MSGVPQRYVPTSPRASRSGFPSSTHVLQPYSGARAAEESTLDPKFRRRSRKFFKTGRVLEALITQPADDEDGSVKSSESSFRVAHGERVFSKTRKYVIVLEYDRHCVVLPITTYNGQGVAKHGVVKAEHGIIYTGKTIPVVSDKEHPKIGEAPMQQHAIQVTPDDRTQLLQPRSRVVYSKPYVIEENQKVKSFGMLAESDIGPLQDQFREAMRLASGIPLAWTHDRSIPGLQLGEPQPRQDLQRQVL</sequence>
<dbReference type="AlphaFoldDB" id="A0A8H6VFZ1"/>
<evidence type="ECO:0000256" key="1">
    <source>
        <dbReference type="SAM" id="MobiDB-lite"/>
    </source>
</evidence>
<dbReference type="Proteomes" id="UP000660729">
    <property type="component" value="Unassembled WGS sequence"/>
</dbReference>
<feature type="domain" description="DUF6590" evidence="2">
    <location>
        <begin position="50"/>
        <end position="203"/>
    </location>
</feature>
<evidence type="ECO:0000313" key="4">
    <source>
        <dbReference type="Proteomes" id="UP000660729"/>
    </source>
</evidence>
<dbReference type="OrthoDB" id="3650189at2759"/>
<feature type="compositionally biased region" description="Polar residues" evidence="1">
    <location>
        <begin position="13"/>
        <end position="26"/>
    </location>
</feature>
<proteinExistence type="predicted"/>
<reference evidence="3" key="1">
    <citation type="submission" date="2020-04" db="EMBL/GenBank/DDBJ databases">
        <title>Draft genome resource of the tomato pathogen Pseudocercospora fuligena.</title>
        <authorList>
            <person name="Zaccaron A."/>
        </authorList>
    </citation>
    <scope>NUCLEOTIDE SEQUENCE</scope>
    <source>
        <strain evidence="3">PF001</strain>
    </source>
</reference>
<keyword evidence="4" id="KW-1185">Reference proteome</keyword>
<protein>
    <recommendedName>
        <fullName evidence="2">DUF6590 domain-containing protein</fullName>
    </recommendedName>
</protein>